<dbReference type="eggNOG" id="ENOG502T8MP">
    <property type="taxonomic scope" value="Eukaryota"/>
</dbReference>
<keyword evidence="1" id="KW-0472">Membrane</keyword>
<keyword evidence="1" id="KW-1133">Transmembrane helix</keyword>
<accession>A0A1I8MEM6</accession>
<sequence>MYGKVLLCLAFVAVIALPLANSLKCYECRDVNSCKNPTTVQCNQINANATRDALLNTYHNVQITNTTRYACYVGIYSAGKATVFDVRGCIPDDAVSCSAPLVNSTWVKQTCDVCTKDSCNKKNSVGTFSSSIFTMIGLLFVAKVFVN</sequence>
<evidence type="ECO:0000256" key="2">
    <source>
        <dbReference type="SAM" id="SignalP"/>
    </source>
</evidence>
<name>A0A1I8MEM6_MUSDO</name>
<dbReference type="OrthoDB" id="7988812at2759"/>
<organism evidence="3">
    <name type="scientific">Musca domestica</name>
    <name type="common">House fly</name>
    <dbReference type="NCBI Taxonomy" id="7370"/>
    <lineage>
        <taxon>Eukaryota</taxon>
        <taxon>Metazoa</taxon>
        <taxon>Ecdysozoa</taxon>
        <taxon>Arthropoda</taxon>
        <taxon>Hexapoda</taxon>
        <taxon>Insecta</taxon>
        <taxon>Pterygota</taxon>
        <taxon>Neoptera</taxon>
        <taxon>Endopterygota</taxon>
        <taxon>Diptera</taxon>
        <taxon>Brachycera</taxon>
        <taxon>Muscomorpha</taxon>
        <taxon>Muscoidea</taxon>
        <taxon>Muscidae</taxon>
        <taxon>Musca</taxon>
    </lineage>
</organism>
<dbReference type="RefSeq" id="XP_058981150.1">
    <property type="nucleotide sequence ID" value="XM_059125167.1"/>
</dbReference>
<dbReference type="KEGG" id="mde:101888985"/>
<evidence type="ECO:0000313" key="4">
    <source>
        <dbReference type="Proteomes" id="UP001652621"/>
    </source>
</evidence>
<dbReference type="Proteomes" id="UP001652621">
    <property type="component" value="Unplaced"/>
</dbReference>
<feature type="transmembrane region" description="Helical" evidence="1">
    <location>
        <begin position="125"/>
        <end position="146"/>
    </location>
</feature>
<evidence type="ECO:0000313" key="3">
    <source>
        <dbReference type="EnsemblMetazoa" id="MDOA004115-PA"/>
    </source>
</evidence>
<gene>
    <name evidence="3" type="primary">101888985</name>
    <name evidence="5" type="synonym">LOC101888985</name>
    <name evidence="6" type="synonym">LOC131803678</name>
</gene>
<keyword evidence="4" id="KW-1185">Reference proteome</keyword>
<dbReference type="VEuPathDB" id="VectorBase:MDOMA2_006133"/>
<dbReference type="VEuPathDB" id="VectorBase:MDOMA2_019147"/>
<feature type="signal peptide" evidence="2">
    <location>
        <begin position="1"/>
        <end position="22"/>
    </location>
</feature>
<feature type="chain" id="PRO_5044560246" evidence="2">
    <location>
        <begin position="23"/>
        <end position="147"/>
    </location>
</feature>
<dbReference type="RefSeq" id="XP_005177442.1">
    <property type="nucleotide sequence ID" value="XM_005177385.3"/>
</dbReference>
<dbReference type="EnsemblMetazoa" id="MDOA004115-RA">
    <property type="protein sequence ID" value="MDOA004115-PA"/>
    <property type="gene ID" value="MDOA004115"/>
</dbReference>
<proteinExistence type="predicted"/>
<dbReference type="VEuPathDB" id="VectorBase:MDOA004115"/>
<dbReference type="AlphaFoldDB" id="A0A1I8MEM6"/>
<reference evidence="3" key="1">
    <citation type="submission" date="2020-05" db="UniProtKB">
        <authorList>
            <consortium name="EnsemblMetazoa"/>
        </authorList>
    </citation>
    <scope>IDENTIFICATION</scope>
    <source>
        <strain evidence="3">Aabys</strain>
    </source>
</reference>
<evidence type="ECO:0000313" key="5">
    <source>
        <dbReference type="RefSeq" id="XP_005177442.1"/>
    </source>
</evidence>
<dbReference type="GeneID" id="101888985"/>
<evidence type="ECO:0000313" key="6">
    <source>
        <dbReference type="RefSeq" id="XP_058981150.1"/>
    </source>
</evidence>
<evidence type="ECO:0000256" key="1">
    <source>
        <dbReference type="SAM" id="Phobius"/>
    </source>
</evidence>
<protein>
    <submittedName>
        <fullName evidence="5">Uncharacterized protein LOC101888985</fullName>
    </submittedName>
    <submittedName>
        <fullName evidence="6">Uncharacterized protein LOC131803678</fullName>
    </submittedName>
</protein>
<reference evidence="6" key="2">
    <citation type="submission" date="2025-05" db="UniProtKB">
        <authorList>
            <consortium name="RefSeq"/>
        </authorList>
    </citation>
    <scope>IDENTIFICATION</scope>
    <source>
        <strain evidence="5 6">Aabys</strain>
        <tissue evidence="6">Whole body</tissue>
    </source>
</reference>
<keyword evidence="1" id="KW-0812">Transmembrane</keyword>
<keyword evidence="2" id="KW-0732">Signal</keyword>